<evidence type="ECO:0000256" key="4">
    <source>
        <dbReference type="SAM" id="MobiDB-lite"/>
    </source>
</evidence>
<dbReference type="PANTHER" id="PTHR22959:SF0">
    <property type="entry name" value="PARTNER OF Y14 AND MAGO"/>
    <property type="match status" value="1"/>
</dbReference>
<dbReference type="InterPro" id="IPR015362">
    <property type="entry name" value="WIBG_mago-bd"/>
</dbReference>
<evidence type="ECO:0000256" key="2">
    <source>
        <dbReference type="ARBA" id="ARBA00018898"/>
    </source>
</evidence>
<accession>A0A9Q0RSG3</accession>
<dbReference type="OrthoDB" id="21625at2759"/>
<dbReference type="InterPro" id="IPR036348">
    <property type="entry name" value="WIBG_N_sf"/>
</dbReference>
<comment type="caution">
    <text evidence="6">The sequence shown here is derived from an EMBL/GenBank/DDBJ whole genome shotgun (WGS) entry which is preliminary data.</text>
</comment>
<evidence type="ECO:0000256" key="1">
    <source>
        <dbReference type="ARBA" id="ARBA00009394"/>
    </source>
</evidence>
<evidence type="ECO:0000259" key="5">
    <source>
        <dbReference type="SMART" id="SM01273"/>
    </source>
</evidence>
<comment type="similarity">
    <text evidence="1">Belongs to the pym family.</text>
</comment>
<dbReference type="Pfam" id="PF09282">
    <property type="entry name" value="Mago-bind"/>
    <property type="match status" value="1"/>
</dbReference>
<dbReference type="InterPro" id="IPR039333">
    <property type="entry name" value="PYM1"/>
</dbReference>
<keyword evidence="3" id="KW-0175">Coiled coil</keyword>
<feature type="coiled-coil region" evidence="3">
    <location>
        <begin position="222"/>
        <end position="264"/>
    </location>
</feature>
<dbReference type="GO" id="GO:0005737">
    <property type="term" value="C:cytoplasm"/>
    <property type="evidence" value="ECO:0007669"/>
    <property type="project" value="TreeGrafter"/>
</dbReference>
<proteinExistence type="inferred from homology"/>
<dbReference type="Proteomes" id="UP001142055">
    <property type="component" value="Chromosome 1"/>
</dbReference>
<gene>
    <name evidence="6" type="ORF">RDWZM_003359</name>
</gene>
<dbReference type="EMBL" id="JAPWDV010000001">
    <property type="protein sequence ID" value="KAJ6224814.1"/>
    <property type="molecule type" value="Genomic_DNA"/>
</dbReference>
<dbReference type="PANTHER" id="PTHR22959">
    <property type="entry name" value="PYM PROTEIN"/>
    <property type="match status" value="1"/>
</dbReference>
<name>A0A9Q0RSG3_BLOTA</name>
<keyword evidence="7" id="KW-1185">Reference proteome</keyword>
<dbReference type="GO" id="GO:0003723">
    <property type="term" value="F:RNA binding"/>
    <property type="evidence" value="ECO:0007669"/>
    <property type="project" value="TreeGrafter"/>
</dbReference>
<dbReference type="SMART" id="SM01273">
    <property type="entry name" value="Mago-bind"/>
    <property type="match status" value="1"/>
</dbReference>
<dbReference type="GO" id="GO:0035145">
    <property type="term" value="C:exon-exon junction complex"/>
    <property type="evidence" value="ECO:0007669"/>
    <property type="project" value="TreeGrafter"/>
</dbReference>
<protein>
    <recommendedName>
        <fullName evidence="2">Partner of Y14 and mago</fullName>
    </recommendedName>
</protein>
<dbReference type="OMA" id="MPRIEME"/>
<evidence type="ECO:0000313" key="6">
    <source>
        <dbReference type="EMBL" id="KAJ6224814.1"/>
    </source>
</evidence>
<evidence type="ECO:0000313" key="7">
    <source>
        <dbReference type="Proteomes" id="UP001142055"/>
    </source>
</evidence>
<evidence type="ECO:0000256" key="3">
    <source>
        <dbReference type="SAM" id="Coils"/>
    </source>
</evidence>
<feature type="region of interest" description="Disordered" evidence="4">
    <location>
        <begin position="145"/>
        <end position="194"/>
    </location>
</feature>
<dbReference type="AlphaFoldDB" id="A0A9Q0RSG3"/>
<dbReference type="GO" id="GO:1903259">
    <property type="term" value="P:exon-exon junction complex disassembly"/>
    <property type="evidence" value="ECO:0007669"/>
    <property type="project" value="InterPro"/>
</dbReference>
<feature type="compositionally biased region" description="Low complexity" evidence="4">
    <location>
        <begin position="176"/>
        <end position="192"/>
    </location>
</feature>
<dbReference type="SUPFAM" id="SSF101931">
    <property type="entry name" value="Pym (Within the bgcn gene intron protein, WIBG), N-terminal domain"/>
    <property type="match status" value="1"/>
</dbReference>
<organism evidence="6 7">
    <name type="scientific">Blomia tropicalis</name>
    <name type="common">Mite</name>
    <dbReference type="NCBI Taxonomy" id="40697"/>
    <lineage>
        <taxon>Eukaryota</taxon>
        <taxon>Metazoa</taxon>
        <taxon>Ecdysozoa</taxon>
        <taxon>Arthropoda</taxon>
        <taxon>Chelicerata</taxon>
        <taxon>Arachnida</taxon>
        <taxon>Acari</taxon>
        <taxon>Acariformes</taxon>
        <taxon>Sarcoptiformes</taxon>
        <taxon>Astigmata</taxon>
        <taxon>Glycyphagoidea</taxon>
        <taxon>Echimyopodidae</taxon>
        <taxon>Blomia</taxon>
    </lineage>
</organism>
<sequence length="271" mass="30376">MSTNYVTDDTGAKYIASSQRPDGSWRKARRVKDGYVPQEEVPIYMSKGKLYKSQRDNVGTPGLNNNATDTKKTHSVMIEMRTATLEPETIIPTKGKSKTKNKSSSTNVNLADLSNLIDDHNNLPKFIHSGDSLMPNIRAIPDSNEWKTVSKKGSKNQKKLSFSSEHGSVDDMPELNSSTTKNNSKSSNNKSTLQINENLSIATNMSTNECGQPITTDPVKRLRNLRKKLKEIESLKLKQADNLEKEQLDKIKRENEILEQIEQLAKQVGEL</sequence>
<reference evidence="6" key="1">
    <citation type="submission" date="2022-12" db="EMBL/GenBank/DDBJ databases">
        <title>Genome assemblies of Blomia tropicalis.</title>
        <authorList>
            <person name="Cui Y."/>
        </authorList>
    </citation>
    <scope>NUCLEOTIDE SEQUENCE</scope>
    <source>
        <tissue evidence="6">Adult mites</tissue>
    </source>
</reference>
<feature type="domain" description="WIBG Mago-binding" evidence="5">
    <location>
        <begin position="11"/>
        <end position="37"/>
    </location>
</feature>
<feature type="compositionally biased region" description="Basic residues" evidence="4">
    <location>
        <begin position="149"/>
        <end position="158"/>
    </location>
</feature>